<accession>A0A117NI87</accession>
<dbReference type="AlphaFoldDB" id="A0A117NI87"/>
<evidence type="ECO:0000313" key="1">
    <source>
        <dbReference type="EMBL" id="KUM49582.1"/>
    </source>
</evidence>
<name>A0A117NI87_PICGL</name>
<reference evidence="1" key="1">
    <citation type="journal article" date="2015" name="Genome Biol. Evol.">
        <title>Organellar Genomes of White Spruce (Picea glauca): Assembly and Annotation.</title>
        <authorList>
            <person name="Jackman S.D."/>
            <person name="Warren R.L."/>
            <person name="Gibb E.A."/>
            <person name="Vandervalk B.P."/>
            <person name="Mohamadi H."/>
            <person name="Chu J."/>
            <person name="Raymond A."/>
            <person name="Pleasance S."/>
            <person name="Coope R."/>
            <person name="Wildung M.R."/>
            <person name="Ritland C.E."/>
            <person name="Bousquet J."/>
            <person name="Jones S.J."/>
            <person name="Bohlmann J."/>
            <person name="Birol I."/>
        </authorList>
    </citation>
    <scope>NUCLEOTIDE SEQUENCE [LARGE SCALE GENOMIC DNA]</scope>
    <source>
        <tissue evidence="1">Flushing bud</tissue>
    </source>
</reference>
<comment type="caution">
    <text evidence="1">The sequence shown here is derived from an EMBL/GenBank/DDBJ whole genome shotgun (WGS) entry which is preliminary data.</text>
</comment>
<dbReference type="EMBL" id="LKAM01000002">
    <property type="protein sequence ID" value="KUM49582.1"/>
    <property type="molecule type" value="Genomic_DNA"/>
</dbReference>
<proteinExistence type="predicted"/>
<protein>
    <submittedName>
        <fullName evidence="1">Uncharacterized protein</fullName>
    </submittedName>
</protein>
<keyword evidence="1" id="KW-0496">Mitochondrion</keyword>
<sequence length="74" mass="8512">MLSKRIRPGTNTRASPYQTKASHQVLMPELLGSERLRLVTLGVPTWFIYDMTIDTLTRSLLLGLIYYIGISTWR</sequence>
<geneLocation type="mitochondrion" evidence="1"/>
<gene>
    <name evidence="1" type="ORF">ABT39_MTgene2807</name>
</gene>
<organism evidence="1">
    <name type="scientific">Picea glauca</name>
    <name type="common">White spruce</name>
    <name type="synonym">Pinus glauca</name>
    <dbReference type="NCBI Taxonomy" id="3330"/>
    <lineage>
        <taxon>Eukaryota</taxon>
        <taxon>Viridiplantae</taxon>
        <taxon>Streptophyta</taxon>
        <taxon>Embryophyta</taxon>
        <taxon>Tracheophyta</taxon>
        <taxon>Spermatophyta</taxon>
        <taxon>Pinopsida</taxon>
        <taxon>Pinidae</taxon>
        <taxon>Conifers I</taxon>
        <taxon>Pinales</taxon>
        <taxon>Pinaceae</taxon>
        <taxon>Picea</taxon>
    </lineage>
</organism>